<keyword evidence="1" id="KW-0472">Membrane</keyword>
<protein>
    <recommendedName>
        <fullName evidence="4">CTP synthetase</fullName>
    </recommendedName>
</protein>
<organism evidence="2 3">
    <name type="scientific">Jannaschia rubra</name>
    <dbReference type="NCBI Taxonomy" id="282197"/>
    <lineage>
        <taxon>Bacteria</taxon>
        <taxon>Pseudomonadati</taxon>
        <taxon>Pseudomonadota</taxon>
        <taxon>Alphaproteobacteria</taxon>
        <taxon>Rhodobacterales</taxon>
        <taxon>Roseobacteraceae</taxon>
        <taxon>Jannaschia</taxon>
    </lineage>
</organism>
<evidence type="ECO:0000256" key="1">
    <source>
        <dbReference type="SAM" id="Phobius"/>
    </source>
</evidence>
<sequence length="66" mass="6964">MFQLAAILFSMVATSTMGIAIIAVLTMGYATLVPILIAAGVGFVVAIPATWFIVRAIQSNQARPRV</sequence>
<feature type="transmembrane region" description="Helical" evidence="1">
    <location>
        <begin position="35"/>
        <end position="54"/>
    </location>
</feature>
<keyword evidence="1" id="KW-1133">Transmembrane helix</keyword>
<reference evidence="2 3" key="1">
    <citation type="submission" date="2015-07" db="EMBL/GenBank/DDBJ databases">
        <authorList>
            <person name="Noorani M."/>
        </authorList>
    </citation>
    <scope>NUCLEOTIDE SEQUENCE [LARGE SCALE GENOMIC DNA]</scope>
    <source>
        <strain evidence="2 3">CECT 5088</strain>
    </source>
</reference>
<accession>A0A0M6XLL6</accession>
<evidence type="ECO:0000313" key="2">
    <source>
        <dbReference type="EMBL" id="CTQ31542.1"/>
    </source>
</evidence>
<dbReference type="EMBL" id="CXPG01000009">
    <property type="protein sequence ID" value="CTQ31542.1"/>
    <property type="molecule type" value="Genomic_DNA"/>
</dbReference>
<evidence type="ECO:0000313" key="3">
    <source>
        <dbReference type="Proteomes" id="UP000048908"/>
    </source>
</evidence>
<feature type="transmembrane region" description="Helical" evidence="1">
    <location>
        <begin position="7"/>
        <end position="29"/>
    </location>
</feature>
<gene>
    <name evidence="2" type="ORF">JAN5088_00300</name>
</gene>
<keyword evidence="1" id="KW-0812">Transmembrane</keyword>
<proteinExistence type="predicted"/>
<keyword evidence="3" id="KW-1185">Reference proteome</keyword>
<dbReference type="OrthoDB" id="7510999at2"/>
<dbReference type="Proteomes" id="UP000048908">
    <property type="component" value="Unassembled WGS sequence"/>
</dbReference>
<dbReference type="RefSeq" id="WP_055681016.1">
    <property type="nucleotide sequence ID" value="NZ_CANMUL010000003.1"/>
</dbReference>
<name>A0A0M6XLL6_9RHOB</name>
<dbReference type="STRING" id="282197.SAMN04488517_101117"/>
<dbReference type="AlphaFoldDB" id="A0A0M6XLL6"/>
<evidence type="ECO:0008006" key="4">
    <source>
        <dbReference type="Google" id="ProtNLM"/>
    </source>
</evidence>